<name>A0A267MLP2_9FIRM</name>
<protein>
    <recommendedName>
        <fullName evidence="1">Copper amine oxidase-like N-terminal domain-containing protein</fullName>
    </recommendedName>
</protein>
<proteinExistence type="predicted"/>
<reference evidence="2 3" key="1">
    <citation type="submission" date="2017-06" db="EMBL/GenBank/DDBJ databases">
        <title>Draft genome sequence of anaerobic fermentative bacterium Anaeromicrobium sediminis DY2726D isolated from West Pacific Ocean sediments.</title>
        <authorList>
            <person name="Zeng X."/>
        </authorList>
    </citation>
    <scope>NUCLEOTIDE SEQUENCE [LARGE SCALE GENOMIC DNA]</scope>
    <source>
        <strain evidence="2 3">DY2726D</strain>
    </source>
</reference>
<dbReference type="EMBL" id="NIBG01000003">
    <property type="protein sequence ID" value="PAB60456.1"/>
    <property type="molecule type" value="Genomic_DNA"/>
</dbReference>
<evidence type="ECO:0000259" key="1">
    <source>
        <dbReference type="Pfam" id="PF07833"/>
    </source>
</evidence>
<dbReference type="Pfam" id="PF07833">
    <property type="entry name" value="Cu_amine_oxidN1"/>
    <property type="match status" value="1"/>
</dbReference>
<organism evidence="2 3">
    <name type="scientific">Anaeromicrobium sediminis</name>
    <dbReference type="NCBI Taxonomy" id="1478221"/>
    <lineage>
        <taxon>Bacteria</taxon>
        <taxon>Bacillati</taxon>
        <taxon>Bacillota</taxon>
        <taxon>Clostridia</taxon>
        <taxon>Peptostreptococcales</taxon>
        <taxon>Thermotaleaceae</taxon>
        <taxon>Anaeromicrobium</taxon>
    </lineage>
</organism>
<dbReference type="Proteomes" id="UP000216024">
    <property type="component" value="Unassembled WGS sequence"/>
</dbReference>
<dbReference type="RefSeq" id="WP_095131983.1">
    <property type="nucleotide sequence ID" value="NZ_NIBG01000003.1"/>
</dbReference>
<dbReference type="AlphaFoldDB" id="A0A267MLP2"/>
<evidence type="ECO:0000313" key="2">
    <source>
        <dbReference type="EMBL" id="PAB60456.1"/>
    </source>
</evidence>
<gene>
    <name evidence="2" type="ORF">CCE28_06050</name>
</gene>
<dbReference type="InterPro" id="IPR012854">
    <property type="entry name" value="Cu_amine_oxidase-like_N"/>
</dbReference>
<sequence length="175" mass="20632">MRKIFLIGVLFTIIIISFIGISLGQANTRNVDIIITPQVDIFVGKRLYIPTEYNNGYTTIIHPFIYEDRVYLSIENISHMIRLGLDYDYECKEILYSTKSCIVEPIEIEKDKDPYMDLNMKVYLDEKQVNLCESEKYYGPIVYNGKIYIPIRYISEKAGKRVFWYGEKNRIIIDK</sequence>
<comment type="caution">
    <text evidence="2">The sequence shown here is derived from an EMBL/GenBank/DDBJ whole genome shotgun (WGS) entry which is preliminary data.</text>
</comment>
<accession>A0A267MLP2</accession>
<feature type="domain" description="Copper amine oxidase-like N-terminal" evidence="1">
    <location>
        <begin position="59"/>
        <end position="173"/>
    </location>
</feature>
<evidence type="ECO:0000313" key="3">
    <source>
        <dbReference type="Proteomes" id="UP000216024"/>
    </source>
</evidence>
<keyword evidence="3" id="KW-1185">Reference proteome</keyword>